<organism evidence="2 3">
    <name type="scientific">Plantimonas leprariae</name>
    <dbReference type="NCBI Taxonomy" id="2615207"/>
    <lineage>
        <taxon>Bacteria</taxon>
        <taxon>Pseudomonadati</taxon>
        <taxon>Pseudomonadota</taxon>
        <taxon>Alphaproteobacteria</taxon>
        <taxon>Hyphomicrobiales</taxon>
        <taxon>Aurantimonadaceae</taxon>
        <taxon>Plantimonas</taxon>
    </lineage>
</organism>
<evidence type="ECO:0000256" key="1">
    <source>
        <dbReference type="SAM" id="MobiDB-lite"/>
    </source>
</evidence>
<gene>
    <name evidence="2" type="ORF">F6X38_11845</name>
</gene>
<sequence length="413" mass="43617">MDFSSIKASVARMFSPVETKSAVVPYDAWGLEGFLTPTTISSVVVSSQSAMRVPAVALAVNLIASSIGSLPARIVRSDSGSKEILVDHPAFGLIARAANDRLSAGKLRERLAMDALLHGNGFAFANRVDGRVVEILRLEPSAIGIQIEPTTGEVLYRLNAAGGRILDPRDVIHIPAPVSFDGVTGVSPIQLAREAIALAITMEARAAKLFGVSARPSGVIEFADKMGEEDLKRIGTGWRAAHEGGGNAGKTALLHGGGKFTPFTFSSVDAQFLEMRREQIVEIARAFGVPATMLFELSNGTFANTEQQGRQFVTFTLAPWLSTFAGELGRALLGDEDGASIEFDTDALVAVDTAARTDRIAKLRAAGVMTANDARRELGLPAHADGDRLDSPFTTAGNAAPSTTETKKEQAAA</sequence>
<dbReference type="InterPro" id="IPR006944">
    <property type="entry name" value="Phage/GTA_portal"/>
</dbReference>
<evidence type="ECO:0000313" key="2">
    <source>
        <dbReference type="EMBL" id="KAB0679514.1"/>
    </source>
</evidence>
<feature type="compositionally biased region" description="Polar residues" evidence="1">
    <location>
        <begin position="392"/>
        <end position="404"/>
    </location>
</feature>
<proteinExistence type="predicted"/>
<dbReference type="NCBIfam" id="TIGR01537">
    <property type="entry name" value="portal_HK97"/>
    <property type="match status" value="1"/>
</dbReference>
<dbReference type="Gene3D" id="3.40.140.120">
    <property type="match status" value="1"/>
</dbReference>
<dbReference type="Gene3D" id="1.20.1270.210">
    <property type="match status" value="1"/>
</dbReference>
<feature type="region of interest" description="Disordered" evidence="1">
    <location>
        <begin position="379"/>
        <end position="413"/>
    </location>
</feature>
<name>A0A7V7TWB7_9HYPH</name>
<keyword evidence="3" id="KW-1185">Reference proteome</keyword>
<dbReference type="AlphaFoldDB" id="A0A7V7TWB7"/>
<dbReference type="EMBL" id="VZDO01000009">
    <property type="protein sequence ID" value="KAB0679514.1"/>
    <property type="molecule type" value="Genomic_DNA"/>
</dbReference>
<comment type="caution">
    <text evidence="2">The sequence shown here is derived from an EMBL/GenBank/DDBJ whole genome shotgun (WGS) entry which is preliminary data.</text>
</comment>
<protein>
    <submittedName>
        <fullName evidence="2">Phage portal protein</fullName>
    </submittedName>
</protein>
<dbReference type="InterPro" id="IPR006427">
    <property type="entry name" value="Portal_HK97"/>
</dbReference>
<dbReference type="RefSeq" id="WP_150970038.1">
    <property type="nucleotide sequence ID" value="NZ_VZDO01000009.1"/>
</dbReference>
<reference evidence="2 3" key="1">
    <citation type="submission" date="2019-09" db="EMBL/GenBank/DDBJ databases">
        <title>YIM 132180 draft genome.</title>
        <authorList>
            <person name="Zhang K."/>
        </authorList>
    </citation>
    <scope>NUCLEOTIDE SEQUENCE [LARGE SCALE GENOMIC DNA]</scope>
    <source>
        <strain evidence="2 3">YIM 132180</strain>
    </source>
</reference>
<evidence type="ECO:0000313" key="3">
    <source>
        <dbReference type="Proteomes" id="UP000432089"/>
    </source>
</evidence>
<dbReference type="Gene3D" id="3.30.1120.70">
    <property type="match status" value="1"/>
</dbReference>
<dbReference type="Pfam" id="PF04860">
    <property type="entry name" value="Phage_portal"/>
    <property type="match status" value="1"/>
</dbReference>
<dbReference type="Proteomes" id="UP000432089">
    <property type="component" value="Unassembled WGS sequence"/>
</dbReference>
<accession>A0A7V7TWB7</accession>
<feature type="compositionally biased region" description="Basic and acidic residues" evidence="1">
    <location>
        <begin position="379"/>
        <end position="390"/>
    </location>
</feature>